<keyword evidence="3" id="KW-1185">Reference proteome</keyword>
<organism evidence="2 3">
    <name type="scientific">Morella rubra</name>
    <name type="common">Chinese bayberry</name>
    <dbReference type="NCBI Taxonomy" id="262757"/>
    <lineage>
        <taxon>Eukaryota</taxon>
        <taxon>Viridiplantae</taxon>
        <taxon>Streptophyta</taxon>
        <taxon>Embryophyta</taxon>
        <taxon>Tracheophyta</taxon>
        <taxon>Spermatophyta</taxon>
        <taxon>Magnoliopsida</taxon>
        <taxon>eudicotyledons</taxon>
        <taxon>Gunneridae</taxon>
        <taxon>Pentapetalae</taxon>
        <taxon>rosids</taxon>
        <taxon>fabids</taxon>
        <taxon>Fagales</taxon>
        <taxon>Myricaceae</taxon>
        <taxon>Morella</taxon>
    </lineage>
</organism>
<evidence type="ECO:0000313" key="3">
    <source>
        <dbReference type="Proteomes" id="UP000516437"/>
    </source>
</evidence>
<dbReference type="AlphaFoldDB" id="A0A6A1VH79"/>
<protein>
    <submittedName>
        <fullName evidence="2">Uncharacterized protein</fullName>
    </submittedName>
</protein>
<comment type="caution">
    <text evidence="2">The sequence shown here is derived from an EMBL/GenBank/DDBJ whole genome shotgun (WGS) entry which is preliminary data.</text>
</comment>
<feature type="compositionally biased region" description="Polar residues" evidence="1">
    <location>
        <begin position="50"/>
        <end position="60"/>
    </location>
</feature>
<feature type="region of interest" description="Disordered" evidence="1">
    <location>
        <begin position="50"/>
        <end position="74"/>
    </location>
</feature>
<proteinExistence type="predicted"/>
<sequence>MRTEAQSMSKEGLLYGKLLTELIIDARVDATRYELTSMQLDAINSGTCQCSMEHGSSSQRPPAAPRRSSGMTPMQQDTRALLEMEHIILHAVERVIAPIISSLATMKKRLEKIESMQWS</sequence>
<name>A0A6A1VH79_9ROSI</name>
<gene>
    <name evidence="2" type="ORF">CJ030_MR5G023747</name>
</gene>
<accession>A0A6A1VH79</accession>
<reference evidence="2 3" key="1">
    <citation type="journal article" date="2019" name="Plant Biotechnol. J.">
        <title>The red bayberry genome and genetic basis of sex determination.</title>
        <authorList>
            <person name="Jia H.M."/>
            <person name="Jia H.J."/>
            <person name="Cai Q.L."/>
            <person name="Wang Y."/>
            <person name="Zhao H.B."/>
            <person name="Yang W.F."/>
            <person name="Wang G.Y."/>
            <person name="Li Y.H."/>
            <person name="Zhan D.L."/>
            <person name="Shen Y.T."/>
            <person name="Niu Q.F."/>
            <person name="Chang L."/>
            <person name="Qiu J."/>
            <person name="Zhao L."/>
            <person name="Xie H.B."/>
            <person name="Fu W.Y."/>
            <person name="Jin J."/>
            <person name="Li X.W."/>
            <person name="Jiao Y."/>
            <person name="Zhou C.C."/>
            <person name="Tu T."/>
            <person name="Chai C.Y."/>
            <person name="Gao J.L."/>
            <person name="Fan L.J."/>
            <person name="van de Weg E."/>
            <person name="Wang J.Y."/>
            <person name="Gao Z.S."/>
        </authorList>
    </citation>
    <scope>NUCLEOTIDE SEQUENCE [LARGE SCALE GENOMIC DNA]</scope>
    <source>
        <tissue evidence="2">Leaves</tissue>
    </source>
</reference>
<evidence type="ECO:0000256" key="1">
    <source>
        <dbReference type="SAM" id="MobiDB-lite"/>
    </source>
</evidence>
<dbReference type="Proteomes" id="UP000516437">
    <property type="component" value="Chromosome 5"/>
</dbReference>
<evidence type="ECO:0000313" key="2">
    <source>
        <dbReference type="EMBL" id="KAB1211945.1"/>
    </source>
</evidence>
<dbReference type="EMBL" id="RXIC02000023">
    <property type="protein sequence ID" value="KAB1211945.1"/>
    <property type="molecule type" value="Genomic_DNA"/>
</dbReference>